<protein>
    <submittedName>
        <fullName evidence="6">tRNA 5-hydroxyuridine modification protein YegQ</fullName>
    </submittedName>
</protein>
<comment type="similarity">
    <text evidence="3">Belongs to the peptidase U32 family.</text>
</comment>
<dbReference type="Pfam" id="PF16325">
    <property type="entry name" value="Peptidase_U32_C"/>
    <property type="match status" value="1"/>
</dbReference>
<dbReference type="Proteomes" id="UP001196379">
    <property type="component" value="Unassembled WGS sequence"/>
</dbReference>
<keyword evidence="1" id="KW-0645">Protease</keyword>
<dbReference type="OrthoDB" id="9807498at2"/>
<dbReference type="RefSeq" id="WP_157402174.1">
    <property type="nucleotide sequence ID" value="NZ_JABULY010000002.1"/>
</dbReference>
<dbReference type="Proteomes" id="UP000732858">
    <property type="component" value="Unassembled WGS sequence"/>
</dbReference>
<sequence length="465" mass="52675">MLQNKPELLSPAGSLKNMRYAFAYGADAVYAGQPRYSLRVRNNEFNHANLKIGIDEAHAQGKKFYVVVNIAPHNSKLKTFIKDLEPVVAMQPDALIMSDPGLIMLVREHFPQIDIHLSVQANAVNWATVKFWRQMGLTRVILSRELSIDEIAEIRQQVPDMEIEIFVHGALCMAYSGRCLLSGYINKRDPNQGTCTNACRWEYQVEEGKLDDVGNIVSNNVADKIEPEQQIQIKNVAPTLGEGDTTSKVFLLAESQKPDEQMTAYEDEHGTYIMNSKDLRAVQHVEKLAQIGVHSLKIEGRTKSFYYCARTAQVYRKAIDDAVAGKPFDESLMDTLESLAHRGYTEGFLRRHTHDEYQNYDYGYSISERQQFVGEFTGKRNEQGMAEVAVKNKFLLGDEVEMMTPKGNIVFKIERMLNRKNESVEAGLGDGHFVFLDVPADVELDYALLMRNLVDSNTRNPHKSL</sequence>
<reference evidence="6 8" key="1">
    <citation type="journal article" date="2021" name="Mol. Ecol.">
        <title>Polar bear-adapted Ursidibacter maritimus are remarkably conserved after generations in captivity.</title>
        <authorList>
            <person name="Espinosa-Gongora C."/>
            <person name="Hansen M.J."/>
            <person name="Bertelsen M.F."/>
            <person name="Bojesen A.M."/>
        </authorList>
    </citation>
    <scope>NUCLEOTIDE SEQUENCE</scope>
    <source>
        <strain evidence="6">Pb43105x</strain>
        <strain evidence="5 8">Pb43106</strain>
    </source>
</reference>
<dbReference type="Gene3D" id="2.40.30.10">
    <property type="entry name" value="Translation factors"/>
    <property type="match status" value="1"/>
</dbReference>
<evidence type="ECO:0000256" key="3">
    <source>
        <dbReference type="ARBA" id="ARBA00038374"/>
    </source>
</evidence>
<evidence type="ECO:0000259" key="4">
    <source>
        <dbReference type="Pfam" id="PF16325"/>
    </source>
</evidence>
<dbReference type="InterPro" id="IPR001539">
    <property type="entry name" value="Peptidase_U32"/>
</dbReference>
<accession>A0A949SXR3</accession>
<name>A0A949SXR3_9PAST</name>
<feature type="domain" description="Peptidase family U32 C-terminal" evidence="4">
    <location>
        <begin position="369"/>
        <end position="451"/>
    </location>
</feature>
<dbReference type="EMBL" id="JABUMC010000002">
    <property type="protein sequence ID" value="MBV6546033.1"/>
    <property type="molecule type" value="Genomic_DNA"/>
</dbReference>
<dbReference type="GeneID" id="65547923"/>
<dbReference type="PANTHER" id="PTHR30217:SF6">
    <property type="entry name" value="TRNA HYDROXYLATION PROTEIN P"/>
    <property type="match status" value="1"/>
</dbReference>
<dbReference type="AlphaFoldDB" id="A0A949SXR3"/>
<dbReference type="PROSITE" id="PS01276">
    <property type="entry name" value="PEPTIDASE_U32"/>
    <property type="match status" value="1"/>
</dbReference>
<evidence type="ECO:0000313" key="5">
    <source>
        <dbReference type="EMBL" id="MBV6531419.1"/>
    </source>
</evidence>
<dbReference type="InterPro" id="IPR051454">
    <property type="entry name" value="RNA/ubiquinone_mod_enzymes"/>
</dbReference>
<gene>
    <name evidence="5" type="ORF">HT657_04590</name>
    <name evidence="6" type="ORF">HT672_01750</name>
</gene>
<evidence type="ECO:0000313" key="8">
    <source>
        <dbReference type="Proteomes" id="UP001196379"/>
    </source>
</evidence>
<dbReference type="PANTHER" id="PTHR30217">
    <property type="entry name" value="PEPTIDASE U32 FAMILY"/>
    <property type="match status" value="1"/>
</dbReference>
<keyword evidence="2" id="KW-0378">Hydrolase</keyword>
<evidence type="ECO:0000256" key="1">
    <source>
        <dbReference type="ARBA" id="ARBA00022670"/>
    </source>
</evidence>
<comment type="caution">
    <text evidence="6">The sequence shown here is derived from an EMBL/GenBank/DDBJ whole genome shotgun (WGS) entry which is preliminary data.</text>
</comment>
<evidence type="ECO:0000313" key="6">
    <source>
        <dbReference type="EMBL" id="MBV6546033.1"/>
    </source>
</evidence>
<dbReference type="InterPro" id="IPR032525">
    <property type="entry name" value="Peptidase_U32_C"/>
</dbReference>
<dbReference type="GO" id="GO:0006508">
    <property type="term" value="P:proteolysis"/>
    <property type="evidence" value="ECO:0007669"/>
    <property type="project" value="UniProtKB-KW"/>
</dbReference>
<proteinExistence type="inferred from homology"/>
<keyword evidence="8" id="KW-1185">Reference proteome</keyword>
<dbReference type="NCBIfam" id="NF011996">
    <property type="entry name" value="PRK15452.1"/>
    <property type="match status" value="1"/>
</dbReference>
<evidence type="ECO:0000256" key="2">
    <source>
        <dbReference type="ARBA" id="ARBA00022801"/>
    </source>
</evidence>
<dbReference type="Pfam" id="PF01136">
    <property type="entry name" value="Peptidase_U32"/>
    <property type="match status" value="1"/>
</dbReference>
<organism evidence="6 7">
    <name type="scientific">Ursidibacter maritimus</name>
    <dbReference type="NCBI Taxonomy" id="1331689"/>
    <lineage>
        <taxon>Bacteria</taxon>
        <taxon>Pseudomonadati</taxon>
        <taxon>Pseudomonadota</taxon>
        <taxon>Gammaproteobacteria</taxon>
        <taxon>Pasteurellales</taxon>
        <taxon>Pasteurellaceae</taxon>
        <taxon>Ursidibacter</taxon>
    </lineage>
</organism>
<dbReference type="GO" id="GO:0008233">
    <property type="term" value="F:peptidase activity"/>
    <property type="evidence" value="ECO:0007669"/>
    <property type="project" value="UniProtKB-KW"/>
</dbReference>
<dbReference type="GO" id="GO:0005829">
    <property type="term" value="C:cytosol"/>
    <property type="evidence" value="ECO:0007669"/>
    <property type="project" value="TreeGrafter"/>
</dbReference>
<evidence type="ECO:0000313" key="7">
    <source>
        <dbReference type="Proteomes" id="UP000732858"/>
    </source>
</evidence>
<dbReference type="EMBL" id="JABULY010000002">
    <property type="protein sequence ID" value="MBV6531419.1"/>
    <property type="molecule type" value="Genomic_DNA"/>
</dbReference>